<dbReference type="AlphaFoldDB" id="A0AAN5CDY3"/>
<keyword evidence="1" id="KW-0472">Membrane</keyword>
<comment type="caution">
    <text evidence="2">The sequence shown here is derived from an EMBL/GenBank/DDBJ whole genome shotgun (WGS) entry which is preliminary data.</text>
</comment>
<reference evidence="3" key="1">
    <citation type="submission" date="2022-10" db="EMBL/GenBank/DDBJ databases">
        <title>Genome assembly of Pristionchus species.</title>
        <authorList>
            <person name="Yoshida K."/>
            <person name="Sommer R.J."/>
        </authorList>
    </citation>
    <scope>NUCLEOTIDE SEQUENCE [LARGE SCALE GENOMIC DNA]</scope>
    <source>
        <strain evidence="3">RS5460</strain>
    </source>
</reference>
<proteinExistence type="predicted"/>
<dbReference type="InterPro" id="IPR052860">
    <property type="entry name" value="NRL-GPCR1"/>
</dbReference>
<keyword evidence="3" id="KW-1185">Reference proteome</keyword>
<feature type="transmembrane region" description="Helical" evidence="1">
    <location>
        <begin position="138"/>
        <end position="159"/>
    </location>
</feature>
<dbReference type="Proteomes" id="UP001328107">
    <property type="component" value="Unassembled WGS sequence"/>
</dbReference>
<evidence type="ECO:0000256" key="1">
    <source>
        <dbReference type="SAM" id="Phobius"/>
    </source>
</evidence>
<organism evidence="2 3">
    <name type="scientific">Pristionchus mayeri</name>
    <dbReference type="NCBI Taxonomy" id="1317129"/>
    <lineage>
        <taxon>Eukaryota</taxon>
        <taxon>Metazoa</taxon>
        <taxon>Ecdysozoa</taxon>
        <taxon>Nematoda</taxon>
        <taxon>Chromadorea</taxon>
        <taxon>Rhabditida</taxon>
        <taxon>Rhabditina</taxon>
        <taxon>Diplogasteromorpha</taxon>
        <taxon>Diplogasteroidea</taxon>
        <taxon>Neodiplogasteridae</taxon>
        <taxon>Pristionchus</taxon>
    </lineage>
</organism>
<protein>
    <recommendedName>
        <fullName evidence="4">G protein-coupled receptor</fullName>
    </recommendedName>
</protein>
<evidence type="ECO:0000313" key="2">
    <source>
        <dbReference type="EMBL" id="GMR40037.1"/>
    </source>
</evidence>
<keyword evidence="1" id="KW-0812">Transmembrane</keyword>
<gene>
    <name evidence="2" type="ORF">PMAYCL1PPCAC_10232</name>
</gene>
<feature type="transmembrane region" description="Helical" evidence="1">
    <location>
        <begin position="94"/>
        <end position="117"/>
    </location>
</feature>
<sequence>MHNPFAHLLMLNSSIFSQAPSAFYAIRAVDLSIHIFDLILIPFSILAVLRAGVMHRNFRLQICFANLYYAIGCLSRFMIVYYEFNDMPVREDDYVLFAAEVARTFVLDYFCTIVYSLSVERTVALHFWSWYERGSPSTLLVLIFVELLSLVPDIALPYISRLGVISHFPVFIFQVAAWTTSILVGFPL</sequence>
<feature type="transmembrane region" description="Helical" evidence="1">
    <location>
        <begin position="31"/>
        <end position="51"/>
    </location>
</feature>
<keyword evidence="1" id="KW-1133">Transmembrane helix</keyword>
<dbReference type="PANTHER" id="PTHR47521">
    <property type="entry name" value="SERPENTINE RECEPTOR, CLASS E (EPSILON)-RELATED"/>
    <property type="match status" value="1"/>
</dbReference>
<feature type="transmembrane region" description="Helical" evidence="1">
    <location>
        <begin position="165"/>
        <end position="186"/>
    </location>
</feature>
<evidence type="ECO:0008006" key="4">
    <source>
        <dbReference type="Google" id="ProtNLM"/>
    </source>
</evidence>
<dbReference type="PANTHER" id="PTHR47521:SF7">
    <property type="entry name" value="SERPENTINE RECEPTOR CLASS EPSILON-6"/>
    <property type="match status" value="1"/>
</dbReference>
<accession>A0AAN5CDY3</accession>
<feature type="transmembrane region" description="Helical" evidence="1">
    <location>
        <begin position="63"/>
        <end position="82"/>
    </location>
</feature>
<evidence type="ECO:0000313" key="3">
    <source>
        <dbReference type="Proteomes" id="UP001328107"/>
    </source>
</evidence>
<dbReference type="EMBL" id="BTRK01000003">
    <property type="protein sequence ID" value="GMR40037.1"/>
    <property type="molecule type" value="Genomic_DNA"/>
</dbReference>
<name>A0AAN5CDY3_9BILA</name>